<dbReference type="Gene3D" id="1.25.10.10">
    <property type="entry name" value="Leucine-rich Repeat Variant"/>
    <property type="match status" value="1"/>
</dbReference>
<evidence type="ECO:0000313" key="1">
    <source>
        <dbReference type="EMBL" id="MBB4949799.1"/>
    </source>
</evidence>
<protein>
    <recommendedName>
        <fullName evidence="3">DUF2336 domain-containing protein</fullName>
    </recommendedName>
</protein>
<reference evidence="1 2" key="1">
    <citation type="submission" date="2020-08" db="EMBL/GenBank/DDBJ databases">
        <title>Sequencing the genomes of 1000 actinobacteria strains.</title>
        <authorList>
            <person name="Klenk H.-P."/>
        </authorList>
    </citation>
    <scope>NUCLEOTIDE SEQUENCE [LARGE SCALE GENOMIC DNA]</scope>
    <source>
        <strain evidence="1 2">DSM 44786</strain>
    </source>
</reference>
<dbReference type="EMBL" id="JACHJR010000001">
    <property type="protein sequence ID" value="MBB4949799.1"/>
    <property type="molecule type" value="Genomic_DNA"/>
</dbReference>
<organism evidence="1 2">
    <name type="scientific">Kitasatospora gansuensis</name>
    <dbReference type="NCBI Taxonomy" id="258050"/>
    <lineage>
        <taxon>Bacteria</taxon>
        <taxon>Bacillati</taxon>
        <taxon>Actinomycetota</taxon>
        <taxon>Actinomycetes</taxon>
        <taxon>Kitasatosporales</taxon>
        <taxon>Streptomycetaceae</taxon>
        <taxon>Kitasatospora</taxon>
    </lineage>
</organism>
<evidence type="ECO:0008006" key="3">
    <source>
        <dbReference type="Google" id="ProtNLM"/>
    </source>
</evidence>
<dbReference type="Proteomes" id="UP000573327">
    <property type="component" value="Unassembled WGS sequence"/>
</dbReference>
<gene>
    <name evidence="1" type="ORF">F4556_005334</name>
</gene>
<dbReference type="InterPro" id="IPR011989">
    <property type="entry name" value="ARM-like"/>
</dbReference>
<evidence type="ECO:0000313" key="2">
    <source>
        <dbReference type="Proteomes" id="UP000573327"/>
    </source>
</evidence>
<proteinExistence type="predicted"/>
<accession>A0A7W7WKJ9</accession>
<dbReference type="AlphaFoldDB" id="A0A7W7WKJ9"/>
<sequence length="322" mass="34147">MGTAGALVREVRRAGTTVARLRELVGGEPEVARAVAARIGLTPALAEELAVRWAGDRAGVGVLRALAAQPATGSEWLALFSVHPDELVRRAVAAHRSTPKPTVRALAADSAVSVRCAVAARDRLPRRVVPVLLDDPAAEVRQTMARRPTAEPDRWPAPVPATSDWRARFDRLDRDGAAAIADRVEGNITEYLTDPRIGWYLHSGDLVAPADLDHDVALVVDGDLTVHGFLDDSSSGLGLLVVLGDLTVRHLVSWGSVHVTGDLHAEGVVHGSYDDHVFEVTGLVHARAVVMADRSARSKVGEVGVEIGCHDPTGARLRAGTG</sequence>
<dbReference type="RefSeq" id="WP_184920417.1">
    <property type="nucleotide sequence ID" value="NZ_JACHJR010000001.1"/>
</dbReference>
<keyword evidence="2" id="KW-1185">Reference proteome</keyword>
<name>A0A7W7WKJ9_9ACTN</name>
<comment type="caution">
    <text evidence="1">The sequence shown here is derived from an EMBL/GenBank/DDBJ whole genome shotgun (WGS) entry which is preliminary data.</text>
</comment>